<feature type="region of interest" description="Disordered" evidence="8">
    <location>
        <begin position="1"/>
        <end position="70"/>
    </location>
</feature>
<feature type="compositionally biased region" description="Polar residues" evidence="8">
    <location>
        <begin position="1210"/>
        <end position="1227"/>
    </location>
</feature>
<dbReference type="InterPro" id="IPR003890">
    <property type="entry name" value="MIF4G-like_typ-3"/>
</dbReference>
<feature type="compositionally biased region" description="Polar residues" evidence="8">
    <location>
        <begin position="1"/>
        <end position="24"/>
    </location>
</feature>
<feature type="compositionally biased region" description="Low complexity" evidence="8">
    <location>
        <begin position="308"/>
        <end position="335"/>
    </location>
</feature>
<dbReference type="Proteomes" id="UP001182556">
    <property type="component" value="Unassembled WGS sequence"/>
</dbReference>
<feature type="compositionally biased region" description="Polar residues" evidence="8">
    <location>
        <begin position="368"/>
        <end position="383"/>
    </location>
</feature>
<evidence type="ECO:0000256" key="4">
    <source>
        <dbReference type="ARBA" id="ARBA00022540"/>
    </source>
</evidence>
<comment type="similarity">
    <text evidence="2">Belongs to the eukaryotic initiation factor 4G family.</text>
</comment>
<dbReference type="SUPFAM" id="SSF101489">
    <property type="entry name" value="Eukaryotic initiation factor 4f subunit eIF4g, eIF4e-binding domain"/>
    <property type="match status" value="1"/>
</dbReference>
<evidence type="ECO:0000256" key="2">
    <source>
        <dbReference type="ARBA" id="ARBA00005775"/>
    </source>
</evidence>
<feature type="domain" description="MIF4G" evidence="9">
    <location>
        <begin position="856"/>
        <end position="1104"/>
    </location>
</feature>
<keyword evidence="3" id="KW-0963">Cytoplasm</keyword>
<dbReference type="FunFam" id="1.25.40.180:FF:000020">
    <property type="entry name" value="Eukaryotic translation initiation factor subunit"/>
    <property type="match status" value="1"/>
</dbReference>
<evidence type="ECO:0000256" key="3">
    <source>
        <dbReference type="ARBA" id="ARBA00022490"/>
    </source>
</evidence>
<feature type="compositionally biased region" description="Polar residues" evidence="8">
    <location>
        <begin position="31"/>
        <end position="64"/>
    </location>
</feature>
<dbReference type="InterPro" id="IPR036211">
    <property type="entry name" value="eIF4G_eIF4E-bd_sf"/>
</dbReference>
<feature type="region of interest" description="Disordered" evidence="8">
    <location>
        <begin position="968"/>
        <end position="995"/>
    </location>
</feature>
<feature type="region of interest" description="Disordered" evidence="8">
    <location>
        <begin position="308"/>
        <end position="648"/>
    </location>
</feature>
<dbReference type="GO" id="GO:0003729">
    <property type="term" value="F:mRNA binding"/>
    <property type="evidence" value="ECO:0007669"/>
    <property type="project" value="TreeGrafter"/>
</dbReference>
<feature type="compositionally biased region" description="Low complexity" evidence="8">
    <location>
        <begin position="159"/>
        <end position="177"/>
    </location>
</feature>
<dbReference type="EMBL" id="JAODAN010000005">
    <property type="protein sequence ID" value="KAK1924339.1"/>
    <property type="molecule type" value="Genomic_DNA"/>
</dbReference>
<feature type="compositionally biased region" description="Low complexity" evidence="8">
    <location>
        <begin position="580"/>
        <end position="605"/>
    </location>
</feature>
<dbReference type="SUPFAM" id="SSF48371">
    <property type="entry name" value="ARM repeat"/>
    <property type="match status" value="2"/>
</dbReference>
<feature type="compositionally biased region" description="Basic and acidic residues" evidence="8">
    <location>
        <begin position="474"/>
        <end position="568"/>
    </location>
</feature>
<feature type="compositionally biased region" description="Polar residues" evidence="8">
    <location>
        <begin position="108"/>
        <end position="122"/>
    </location>
</feature>
<keyword evidence="7" id="KW-0648">Protein biosynthesis</keyword>
<evidence type="ECO:0000313" key="10">
    <source>
        <dbReference type="EMBL" id="KAK1924339.1"/>
    </source>
</evidence>
<keyword evidence="4 10" id="KW-0396">Initiation factor</keyword>
<evidence type="ECO:0000256" key="6">
    <source>
        <dbReference type="ARBA" id="ARBA00022884"/>
    </source>
</evidence>
<reference evidence="10" key="1">
    <citation type="submission" date="2023-02" db="EMBL/GenBank/DDBJ databases">
        <title>Identification and recombinant expression of a fungal hydrolase from Papiliotrema laurentii that hydrolyzes apple cutin and clears colloidal polyester polyurethane.</title>
        <authorList>
            <consortium name="DOE Joint Genome Institute"/>
            <person name="Roman V.A."/>
            <person name="Bojanowski C."/>
            <person name="Crable B.R."/>
            <person name="Wagner D.N."/>
            <person name="Hung C.S."/>
            <person name="Nadeau L.J."/>
            <person name="Schratz L."/>
            <person name="Haridas S."/>
            <person name="Pangilinan J."/>
            <person name="Lipzen A."/>
            <person name="Na H."/>
            <person name="Yan M."/>
            <person name="Ng V."/>
            <person name="Grigoriev I.V."/>
            <person name="Spatafora J.W."/>
            <person name="Barlow D."/>
            <person name="Biffinger J."/>
            <person name="Kelley-Loughnane N."/>
            <person name="Varaljay V.A."/>
            <person name="Crookes-Goodson W.J."/>
        </authorList>
    </citation>
    <scope>NUCLEOTIDE SEQUENCE</scope>
    <source>
        <strain evidence="10">5307AH</strain>
    </source>
</reference>
<feature type="compositionally biased region" description="Polar residues" evidence="8">
    <location>
        <begin position="218"/>
        <end position="227"/>
    </location>
</feature>
<feature type="region of interest" description="Disordered" evidence="8">
    <location>
        <begin position="710"/>
        <end position="828"/>
    </location>
</feature>
<feature type="compositionally biased region" description="Acidic residues" evidence="8">
    <location>
        <begin position="1268"/>
        <end position="1288"/>
    </location>
</feature>
<dbReference type="GO" id="GO:0016281">
    <property type="term" value="C:eukaryotic translation initiation factor 4F complex"/>
    <property type="evidence" value="ECO:0007669"/>
    <property type="project" value="TreeGrafter"/>
</dbReference>
<comment type="subcellular location">
    <subcellularLocation>
        <location evidence="1">Cytoplasm</location>
    </subcellularLocation>
</comment>
<evidence type="ECO:0000259" key="9">
    <source>
        <dbReference type="SMART" id="SM00543"/>
    </source>
</evidence>
<feature type="compositionally biased region" description="Polar residues" evidence="8">
    <location>
        <begin position="798"/>
        <end position="808"/>
    </location>
</feature>
<evidence type="ECO:0000256" key="8">
    <source>
        <dbReference type="SAM" id="MobiDB-lite"/>
    </source>
</evidence>
<dbReference type="GO" id="GO:0010494">
    <property type="term" value="C:cytoplasmic stress granule"/>
    <property type="evidence" value="ECO:0007669"/>
    <property type="project" value="UniProtKB-ARBA"/>
</dbReference>
<evidence type="ECO:0000256" key="1">
    <source>
        <dbReference type="ARBA" id="ARBA00004496"/>
    </source>
</evidence>
<dbReference type="FunFam" id="1.20.970.30:FF:000001">
    <property type="entry name" value="Eukaryotic translation initiation factor subunit eIF-4F, putative"/>
    <property type="match status" value="1"/>
</dbReference>
<name>A0AAD9D0X4_PAPLA</name>
<feature type="region of interest" description="Disordered" evidence="8">
    <location>
        <begin position="1124"/>
        <end position="1307"/>
    </location>
</feature>
<dbReference type="PANTHER" id="PTHR23253:SF9">
    <property type="entry name" value="EUKARYOTIC TRANSLATION INITIATION FACTOR 4 GAMMA 2"/>
    <property type="match status" value="1"/>
</dbReference>
<evidence type="ECO:0000313" key="11">
    <source>
        <dbReference type="Proteomes" id="UP001182556"/>
    </source>
</evidence>
<comment type="caution">
    <text evidence="10">The sequence shown here is derived from an EMBL/GenBank/DDBJ whole genome shotgun (WGS) entry which is preliminary data.</text>
</comment>
<feature type="compositionally biased region" description="Basic and acidic residues" evidence="8">
    <location>
        <begin position="968"/>
        <end position="987"/>
    </location>
</feature>
<evidence type="ECO:0000256" key="7">
    <source>
        <dbReference type="ARBA" id="ARBA00022917"/>
    </source>
</evidence>
<keyword evidence="11" id="KW-1185">Reference proteome</keyword>
<organism evidence="10 11">
    <name type="scientific">Papiliotrema laurentii</name>
    <name type="common">Cryptococcus laurentii</name>
    <dbReference type="NCBI Taxonomy" id="5418"/>
    <lineage>
        <taxon>Eukaryota</taxon>
        <taxon>Fungi</taxon>
        <taxon>Dikarya</taxon>
        <taxon>Basidiomycota</taxon>
        <taxon>Agaricomycotina</taxon>
        <taxon>Tremellomycetes</taxon>
        <taxon>Tremellales</taxon>
        <taxon>Rhynchogastremaceae</taxon>
        <taxon>Papiliotrema</taxon>
    </lineage>
</organism>
<accession>A0AAD9D0X4</accession>
<dbReference type="Pfam" id="PF02854">
    <property type="entry name" value="MIF4G"/>
    <property type="match status" value="1"/>
</dbReference>
<feature type="compositionally biased region" description="Low complexity" evidence="8">
    <location>
        <begin position="723"/>
        <end position="733"/>
    </location>
</feature>
<feature type="compositionally biased region" description="Low complexity" evidence="8">
    <location>
        <begin position="261"/>
        <end position="270"/>
    </location>
</feature>
<feature type="region of interest" description="Disordered" evidence="8">
    <location>
        <begin position="93"/>
        <end position="270"/>
    </location>
</feature>
<feature type="compositionally biased region" description="Polar residues" evidence="8">
    <location>
        <begin position="773"/>
        <end position="790"/>
    </location>
</feature>
<dbReference type="GO" id="GO:0003743">
    <property type="term" value="F:translation initiation factor activity"/>
    <property type="evidence" value="ECO:0007669"/>
    <property type="project" value="UniProtKB-KW"/>
</dbReference>
<feature type="compositionally biased region" description="Low complexity" evidence="8">
    <location>
        <begin position="93"/>
        <end position="103"/>
    </location>
</feature>
<keyword evidence="6" id="KW-0694">RNA-binding</keyword>
<protein>
    <submittedName>
        <fullName evidence="10">Eukaryotic initiation factor 4F subunit P130</fullName>
    </submittedName>
</protein>
<dbReference type="PANTHER" id="PTHR23253">
    <property type="entry name" value="EUKARYOTIC TRANSLATION INITIATION FACTOR 4 GAMMA"/>
    <property type="match status" value="1"/>
</dbReference>
<dbReference type="Gene3D" id="1.25.40.180">
    <property type="match status" value="2"/>
</dbReference>
<feature type="compositionally biased region" description="Low complexity" evidence="8">
    <location>
        <begin position="1124"/>
        <end position="1137"/>
    </location>
</feature>
<evidence type="ECO:0000256" key="5">
    <source>
        <dbReference type="ARBA" id="ARBA00022553"/>
    </source>
</evidence>
<dbReference type="InterPro" id="IPR016024">
    <property type="entry name" value="ARM-type_fold"/>
</dbReference>
<dbReference type="Gene3D" id="1.20.970.30">
    <property type="entry name" value="eIF4G, eIF4E-binding domain"/>
    <property type="match status" value="1"/>
</dbReference>
<dbReference type="Pfam" id="PF12152">
    <property type="entry name" value="eIF_4G1"/>
    <property type="match status" value="1"/>
</dbReference>
<gene>
    <name evidence="10" type="ORF">DB88DRAFT_505195</name>
</gene>
<feature type="compositionally biased region" description="Low complexity" evidence="8">
    <location>
        <begin position="436"/>
        <end position="452"/>
    </location>
</feature>
<proteinExistence type="inferred from homology"/>
<dbReference type="InterPro" id="IPR022745">
    <property type="entry name" value="eIF4G1_eIF4E-bd"/>
</dbReference>
<sequence>MSTSANPPAQQNNRTGSTTPSSAWSRGPPTAANSKPSSAIQTPTSSSGTPQPQAEGTKTETNGSKVLPVAIGGHARQGSLIAGTGAIQFGTMDSDPIPFSSSPAAPPNTGTHLAGTTVQSFGSIDADASTDPNAVKAPRRAVNGPANGGKPLDAHALFGAKPKPSGPPAGAIPAGQPTHDRRQSTSSFQGPNGAPPHPAHLRPPQQPGAGPGQPRSPIMSQPGQSGFNPGAPQMQQGFRPPQHMAGTPGFVRPNGPPPQMQPGMQRNMGMGAFGMHPGPYPVMGYPQQGYYDQYNMYNAPQYPVQQWAPQQHPQNQQFSMPVSPRVNPAQLNASPSPAPPSAPLPGSGGASPIPTPPSRPPSLMGHQPSPSNVSISAVPTTPSRPGLASSSSSFTPPIGGQSPYGLSGSAQSFTPRVPKPIKISRPDGTPLDVKAEAAAAKGPSTPASSGAPTPEPKEELPKKLIPTIPVVIRLETESQRQERLKEEAQAAKIKEIEAKEEEERKERKARQAREQAEKEAQAQKEREEEARRQKEAEEAEAKAAEEQPKAEETREVVAEADKAEEKTKPTAPVAEQQPRALATPATSTPVSPLSSPALAAAGLPAKPVTAATTASLPRRPVPSTLEVTTPTPGSPATASPSALSTAKPIDDLKSIVYPGSLKSPQAELNTDAEPGKFRYDREFLMQFMSVCREKPDNLPPLEEIGLEAESSSGFGTRGGRGGRASLAGKGSASTGLGIGNLSNRPSFPQGMGSFRMGEFGSLRGSTSEDRYNRSLTQNRQGNMARTSSQGGIHGLPSMSLSTSRSGANRSRGGVKRAPQNASSQLDPDVAPLTVSSTSWVRSRPMGDDEGTPAFIERKVKSLLNKLTAEKFDSISEQILEWANKSANETDGMTLKLVIKQIFEKATDEAHWSSMYAKLCRMLLHRLDPAITEVVDGKPVSGGLLFRKYLVGRCQADFEAGWKAREEASTAAMAKREEDREKQEKNEEGGETTMLSDEYYAEQKAKRRGLGLVQLIGELYKLDMIGKGVIRSCFARLLANVETPDEEDLESTCKLLTTVGEQYDRASPENMEIVFDRLNIVLEGDKVISRIRFMIMDVIDLRRKGWASKKPAGVMTIAEVHQQAAREQAEKSAAAAQATRESISRGGSRAGSRRDAQPGEWQSVGTAPAGRPLARPADFSQLGRGVSSAGSAGPNFGPKSVFNKAKGKTAGSITPPLSRQASTSNMNMFSALDDAPSSSERRESADAGEPQQRRRLNLQPRTKPLPGEEGGEEDAEEGAEDAEDAEDEAATPGDEQNEPTSSVMSIDKVKTKIDADMKELWGEKDLGGSRNPDDIVEYLRALPEGHRHFLTERLAEDVFRISKYKDAEVVARGWTQALADGVVSKEVLVQGLDPRMPSLDDDSIDFPQAYKAVALLMRSISLSQEEIDALLEKVDVYGEPKITPKMKLERALASVDEEAQK</sequence>
<dbReference type="SMART" id="SM00543">
    <property type="entry name" value="MIF4G"/>
    <property type="match status" value="1"/>
</dbReference>
<feature type="compositionally biased region" description="Low complexity" evidence="8">
    <location>
        <begin position="628"/>
        <end position="646"/>
    </location>
</feature>
<keyword evidence="5" id="KW-0597">Phosphoprotein</keyword>